<protein>
    <recommendedName>
        <fullName evidence="4">Secreted protein</fullName>
    </recommendedName>
</protein>
<proteinExistence type="predicted"/>
<evidence type="ECO:0000256" key="1">
    <source>
        <dbReference type="SAM" id="SignalP"/>
    </source>
</evidence>
<organism evidence="2 3">
    <name type="scientific">Nonlabens dokdonensis</name>
    <dbReference type="NCBI Taxonomy" id="328515"/>
    <lineage>
        <taxon>Bacteria</taxon>
        <taxon>Pseudomonadati</taxon>
        <taxon>Bacteroidota</taxon>
        <taxon>Flavobacteriia</taxon>
        <taxon>Flavobacteriales</taxon>
        <taxon>Flavobacteriaceae</taxon>
        <taxon>Nonlabens</taxon>
    </lineage>
</organism>
<dbReference type="RefSeq" id="WP_303686491.1">
    <property type="nucleotide sequence ID" value="NZ_CAJXYO010000028.1"/>
</dbReference>
<name>A0A1Z8B091_9FLAO</name>
<dbReference type="AlphaFoldDB" id="A0A1Z8B091"/>
<sequence>MKLPSYILFFCFSLFVSFGYAQGEKETTEKKENTLSKVKGKVLNAKDNTVLENVNILNLNQIKGTTTSKEGVFQITAKVNDTLYFSYLGFETINVRVTEDWLKFGDVTISMTEQGIALDEVTVTETQLTGFLEIDAKRAPIYATRRYKISGLPKGYEAGDSEPGAITNILESVFNPADFLYNTFGKKGKSMRKLRQVKEQDEIRTLLQSKYDRETLMNLLQLDKLDIDAILRNCQYSKNFIETANDLQILDAISECYEEYKILKSSKEKNKK</sequence>
<evidence type="ECO:0000313" key="2">
    <source>
        <dbReference type="EMBL" id="OUS16009.1"/>
    </source>
</evidence>
<dbReference type="EMBL" id="MAAX01000098">
    <property type="protein sequence ID" value="OUS16009.1"/>
    <property type="molecule type" value="Genomic_DNA"/>
</dbReference>
<evidence type="ECO:0000313" key="3">
    <source>
        <dbReference type="Proteomes" id="UP000196102"/>
    </source>
</evidence>
<gene>
    <name evidence="2" type="ORF">A9Q93_05965</name>
</gene>
<evidence type="ECO:0008006" key="4">
    <source>
        <dbReference type="Google" id="ProtNLM"/>
    </source>
</evidence>
<feature type="signal peptide" evidence="1">
    <location>
        <begin position="1"/>
        <end position="21"/>
    </location>
</feature>
<dbReference type="Proteomes" id="UP000196102">
    <property type="component" value="Unassembled WGS sequence"/>
</dbReference>
<dbReference type="SUPFAM" id="SSF49464">
    <property type="entry name" value="Carboxypeptidase regulatory domain-like"/>
    <property type="match status" value="1"/>
</dbReference>
<dbReference type="Pfam" id="PF13715">
    <property type="entry name" value="CarbopepD_reg_2"/>
    <property type="match status" value="1"/>
</dbReference>
<accession>A0A1Z8B091</accession>
<keyword evidence="1" id="KW-0732">Signal</keyword>
<comment type="caution">
    <text evidence="2">The sequence shown here is derived from an EMBL/GenBank/DDBJ whole genome shotgun (WGS) entry which is preliminary data.</text>
</comment>
<reference evidence="3" key="1">
    <citation type="journal article" date="2017" name="Proc. Natl. Acad. Sci. U.S.A.">
        <title>Simulation of Deepwater Horizon oil plume reveals substrate specialization within a complex community of hydrocarbon-degraders.</title>
        <authorList>
            <person name="Hu P."/>
            <person name="Dubinsky E.A."/>
            <person name="Probst A.J."/>
            <person name="Wang J."/>
            <person name="Sieber C.M.K."/>
            <person name="Tom L.M."/>
            <person name="Gardinali P."/>
            <person name="Banfield J.F."/>
            <person name="Atlas R.M."/>
            <person name="Andersen G.L."/>
        </authorList>
    </citation>
    <scope>NUCLEOTIDE SEQUENCE [LARGE SCALE GENOMIC DNA]</scope>
</reference>
<dbReference type="InterPro" id="IPR008969">
    <property type="entry name" value="CarboxyPept-like_regulatory"/>
</dbReference>
<feature type="chain" id="PRO_5012757919" description="Secreted protein" evidence="1">
    <location>
        <begin position="22"/>
        <end position="272"/>
    </location>
</feature>